<gene>
    <name evidence="1" type="ORF">GCM10009742_61480</name>
</gene>
<name>A0ABP4Q982_9ACTN</name>
<evidence type="ECO:0000313" key="2">
    <source>
        <dbReference type="Proteomes" id="UP001500190"/>
    </source>
</evidence>
<dbReference type="Proteomes" id="UP001500190">
    <property type="component" value="Unassembled WGS sequence"/>
</dbReference>
<proteinExistence type="predicted"/>
<dbReference type="EMBL" id="BAAAND010000009">
    <property type="protein sequence ID" value="GAA1604433.1"/>
    <property type="molecule type" value="Genomic_DNA"/>
</dbReference>
<reference evidence="2" key="1">
    <citation type="journal article" date="2019" name="Int. J. Syst. Evol. Microbiol.">
        <title>The Global Catalogue of Microorganisms (GCM) 10K type strain sequencing project: providing services to taxonomists for standard genome sequencing and annotation.</title>
        <authorList>
            <consortium name="The Broad Institute Genomics Platform"/>
            <consortium name="The Broad Institute Genome Sequencing Center for Infectious Disease"/>
            <person name="Wu L."/>
            <person name="Ma J."/>
        </authorList>
    </citation>
    <scope>NUCLEOTIDE SEQUENCE [LARGE SCALE GENOMIC DNA]</scope>
    <source>
        <strain evidence="2">JCM 14304</strain>
    </source>
</reference>
<protein>
    <recommendedName>
        <fullName evidence="3">2'-5' RNA ligase</fullName>
    </recommendedName>
</protein>
<keyword evidence="2" id="KW-1185">Reference proteome</keyword>
<dbReference type="RefSeq" id="WP_344197666.1">
    <property type="nucleotide sequence ID" value="NZ_BAAAND010000009.1"/>
</dbReference>
<sequence>MTTKFDQLFTSAAPRIAAGTHHREPVPREGGRWPLSVVLRPDPGTALARSLDVLTREAAALAGPDHWQTGQLGSAHLTVRALEPRREHIPTDDPTADRYRSALTRAKLSGPATFRVTGLTLTPGTVMACAEPVGSVADSFSDRLTAELGTDAWYETTRRDIWYLNLLHFTGDIAHPTALIDWVASRRAAPYGTVAVGNAELVRAELAAGERPHMRLVSCG</sequence>
<evidence type="ECO:0008006" key="3">
    <source>
        <dbReference type="Google" id="ProtNLM"/>
    </source>
</evidence>
<organism evidence="1 2">
    <name type="scientific">Kribbella karoonensis</name>
    <dbReference type="NCBI Taxonomy" id="324851"/>
    <lineage>
        <taxon>Bacteria</taxon>
        <taxon>Bacillati</taxon>
        <taxon>Actinomycetota</taxon>
        <taxon>Actinomycetes</taxon>
        <taxon>Propionibacteriales</taxon>
        <taxon>Kribbellaceae</taxon>
        <taxon>Kribbella</taxon>
    </lineage>
</organism>
<accession>A0ABP4Q982</accession>
<evidence type="ECO:0000313" key="1">
    <source>
        <dbReference type="EMBL" id="GAA1604433.1"/>
    </source>
</evidence>
<comment type="caution">
    <text evidence="1">The sequence shown here is derived from an EMBL/GenBank/DDBJ whole genome shotgun (WGS) entry which is preliminary data.</text>
</comment>